<comment type="similarity">
    <text evidence="3 10">Belongs to the glycosyltransferase 39 family.</text>
</comment>
<feature type="transmembrane region" description="Helical" evidence="10">
    <location>
        <begin position="461"/>
        <end position="480"/>
    </location>
</feature>
<keyword evidence="7 10" id="KW-1133">Transmembrane helix</keyword>
<dbReference type="InterPro" id="IPR027005">
    <property type="entry name" value="PMT-like"/>
</dbReference>
<keyword evidence="5 10" id="KW-0808">Transferase</keyword>
<evidence type="ECO:0000313" key="14">
    <source>
        <dbReference type="EMBL" id="MDZ8161786.1"/>
    </source>
</evidence>
<gene>
    <name evidence="14" type="ORF">R2Q92_08015</name>
</gene>
<evidence type="ECO:0000256" key="1">
    <source>
        <dbReference type="ARBA" id="ARBA00004127"/>
    </source>
</evidence>
<dbReference type="EC" id="2.4.1.-" evidence="10"/>
<keyword evidence="8 10" id="KW-0472">Membrane</keyword>
<keyword evidence="6 10" id="KW-0812">Transmembrane</keyword>
<evidence type="ECO:0000313" key="15">
    <source>
        <dbReference type="Proteomes" id="UP001291912"/>
    </source>
</evidence>
<keyword evidence="4 10" id="KW-0328">Glycosyltransferase</keyword>
<evidence type="ECO:0000256" key="4">
    <source>
        <dbReference type="ARBA" id="ARBA00022676"/>
    </source>
</evidence>
<dbReference type="PANTHER" id="PTHR10050">
    <property type="entry name" value="DOLICHYL-PHOSPHATE-MANNOSE--PROTEIN MANNOSYLTRANSFERASE"/>
    <property type="match status" value="1"/>
</dbReference>
<feature type="transmembrane region" description="Helical" evidence="10">
    <location>
        <begin position="177"/>
        <end position="195"/>
    </location>
</feature>
<feature type="transmembrane region" description="Helical" evidence="10">
    <location>
        <begin position="414"/>
        <end position="431"/>
    </location>
</feature>
<evidence type="ECO:0000256" key="3">
    <source>
        <dbReference type="ARBA" id="ARBA00007222"/>
    </source>
</evidence>
<dbReference type="PANTHER" id="PTHR10050:SF46">
    <property type="entry name" value="PROTEIN O-MANNOSYL-TRANSFERASE 2"/>
    <property type="match status" value="1"/>
</dbReference>
<evidence type="ECO:0000256" key="6">
    <source>
        <dbReference type="ARBA" id="ARBA00022692"/>
    </source>
</evidence>
<dbReference type="Pfam" id="PF16192">
    <property type="entry name" value="PMT_4TMC"/>
    <property type="match status" value="1"/>
</dbReference>
<feature type="region of interest" description="Disordered" evidence="11">
    <location>
        <begin position="1"/>
        <end position="34"/>
    </location>
</feature>
<proteinExistence type="inferred from homology"/>
<organism evidence="14 15">
    <name type="scientific">Microbacterium aquimaris</name>
    <dbReference type="NCBI Taxonomy" id="459816"/>
    <lineage>
        <taxon>Bacteria</taxon>
        <taxon>Bacillati</taxon>
        <taxon>Actinomycetota</taxon>
        <taxon>Actinomycetes</taxon>
        <taxon>Micrococcales</taxon>
        <taxon>Microbacteriaceae</taxon>
        <taxon>Microbacterium</taxon>
    </lineage>
</organism>
<evidence type="ECO:0000256" key="10">
    <source>
        <dbReference type="RuleBase" id="RU367007"/>
    </source>
</evidence>
<evidence type="ECO:0000256" key="7">
    <source>
        <dbReference type="ARBA" id="ARBA00022989"/>
    </source>
</evidence>
<evidence type="ECO:0000256" key="11">
    <source>
        <dbReference type="SAM" id="MobiDB-lite"/>
    </source>
</evidence>
<dbReference type="RefSeq" id="WP_322597573.1">
    <property type="nucleotide sequence ID" value="NZ_BAAAPT010000002.1"/>
</dbReference>
<evidence type="ECO:0000259" key="12">
    <source>
        <dbReference type="Pfam" id="PF02366"/>
    </source>
</evidence>
<name>A0ABU5N6R6_9MICO</name>
<feature type="domain" description="ArnT-like N-terminal" evidence="12">
    <location>
        <begin position="138"/>
        <end position="288"/>
    </location>
</feature>
<evidence type="ECO:0000256" key="8">
    <source>
        <dbReference type="ARBA" id="ARBA00023136"/>
    </source>
</evidence>
<dbReference type="InterPro" id="IPR003342">
    <property type="entry name" value="ArnT-like_N"/>
</dbReference>
<keyword evidence="10" id="KW-1003">Cell membrane</keyword>
<dbReference type="InterPro" id="IPR032421">
    <property type="entry name" value="PMT_4TMC"/>
</dbReference>
<evidence type="ECO:0000256" key="5">
    <source>
        <dbReference type="ARBA" id="ARBA00022679"/>
    </source>
</evidence>
<comment type="caution">
    <text evidence="14">The sequence shown here is derived from an EMBL/GenBank/DDBJ whole genome shotgun (WGS) entry which is preliminary data.</text>
</comment>
<accession>A0ABU5N6R6</accession>
<protein>
    <recommendedName>
        <fullName evidence="9 10">Polyprenol-phosphate-mannose--protein mannosyltransferase</fullName>
        <ecNumber evidence="10">2.4.1.-</ecNumber>
    </recommendedName>
</protein>
<evidence type="ECO:0000256" key="9">
    <source>
        <dbReference type="ARBA" id="ARBA00093617"/>
    </source>
</evidence>
<feature type="transmembrane region" description="Helical" evidence="10">
    <location>
        <begin position="438"/>
        <end position="455"/>
    </location>
</feature>
<dbReference type="EMBL" id="JAWJYN010000002">
    <property type="protein sequence ID" value="MDZ8161786.1"/>
    <property type="molecule type" value="Genomic_DNA"/>
</dbReference>
<feature type="transmembrane region" description="Helical" evidence="10">
    <location>
        <begin position="54"/>
        <end position="72"/>
    </location>
</feature>
<sequence length="539" mass="58782">MSNPEPSVPLGAGPAWNGPAPASEGPLPGGAPTPTWYDRATMRLRADPTRNRRGGVLAAVLVTLIAGVLRLWNLGHPATLVFDETYYVKDAWSQWLLGYTAQWPDGADTGFADGAVDTFLPDGSFSVHPPLGKFFIGAGMALFGVESSTGWRIAVALFGTGMVLVLYLFARTLTRSVAFATVAGLLLAVDGQAIVMSRVSLLDTFLAFFVLLAAWFIALDTRGHAARVAAMAASRRPPHVWGPVLWNRPWVIAAGAAAGCAVAVKWSGLYVLAALGLYLVVADAWARRRAGISSWLADAALRQGPVSFLLLVPVAAVVYVSSWLGWLLTGGGWGRDLGAADPGPWGWVPTPLRALWLFHKAIYDFHVGLTSEHGYASPAWQWPLLARPTSMYYESAECGGVTCVDNIYSLNNPLIWWAGMAAVVWLVYRFAMRPRWQTGLVLTGLAATYVPWLLYPERTIFQFYTVVMLPFVVLALTFALRDVSGSTSFDPVRRAGGQRLVLVFLIAVVVLTAFWYPIQTATTVPYEFWRLHNWLPGWI</sequence>
<feature type="compositionally biased region" description="Low complexity" evidence="11">
    <location>
        <begin position="9"/>
        <end position="22"/>
    </location>
</feature>
<feature type="transmembrane region" description="Helical" evidence="10">
    <location>
        <begin position="270"/>
        <end position="286"/>
    </location>
</feature>
<feature type="transmembrane region" description="Helical" evidence="10">
    <location>
        <begin position="201"/>
        <end position="219"/>
    </location>
</feature>
<feature type="transmembrane region" description="Helical" evidence="10">
    <location>
        <begin position="240"/>
        <end position="264"/>
    </location>
</feature>
<evidence type="ECO:0000259" key="13">
    <source>
        <dbReference type="Pfam" id="PF16192"/>
    </source>
</evidence>
<comment type="function">
    <text evidence="10">Protein O-mannosyltransferase that catalyzes the transfer of a single mannose residue from a polyprenol phospho-mannosyl lipidic donor to the hydroxyl group of selected serine and threonine residues in acceptor proteins.</text>
</comment>
<comment type="pathway">
    <text evidence="2 10">Protein modification; protein glycosylation.</text>
</comment>
<reference evidence="14 15" key="1">
    <citation type="submission" date="2023-10" db="EMBL/GenBank/DDBJ databases">
        <title>Microbacterium xanthum sp. nov., isolated from seaweed.</title>
        <authorList>
            <person name="Lee S.D."/>
        </authorList>
    </citation>
    <scope>NUCLEOTIDE SEQUENCE [LARGE SCALE GENOMIC DNA]</scope>
    <source>
        <strain evidence="14 15">KCTC 19124</strain>
    </source>
</reference>
<keyword evidence="15" id="KW-1185">Reference proteome</keyword>
<feature type="transmembrane region" description="Helical" evidence="10">
    <location>
        <begin position="500"/>
        <end position="518"/>
    </location>
</feature>
<feature type="transmembrane region" description="Helical" evidence="10">
    <location>
        <begin position="150"/>
        <end position="170"/>
    </location>
</feature>
<comment type="subcellular location">
    <subcellularLocation>
        <location evidence="10">Cell membrane</location>
    </subcellularLocation>
    <subcellularLocation>
        <location evidence="1">Endomembrane system</location>
        <topology evidence="1">Multi-pass membrane protein</topology>
    </subcellularLocation>
</comment>
<dbReference type="Proteomes" id="UP001291912">
    <property type="component" value="Unassembled WGS sequence"/>
</dbReference>
<feature type="domain" description="Protein O-mannosyl-transferase C-terminal four TM" evidence="13">
    <location>
        <begin position="353"/>
        <end position="538"/>
    </location>
</feature>
<dbReference type="Pfam" id="PF02366">
    <property type="entry name" value="PMT"/>
    <property type="match status" value="1"/>
</dbReference>
<feature type="transmembrane region" description="Helical" evidence="10">
    <location>
        <begin position="306"/>
        <end position="328"/>
    </location>
</feature>
<evidence type="ECO:0000256" key="2">
    <source>
        <dbReference type="ARBA" id="ARBA00004922"/>
    </source>
</evidence>